<comment type="caution">
    <text evidence="1">The sequence shown here is derived from an EMBL/GenBank/DDBJ whole genome shotgun (WGS) entry which is preliminary data.</text>
</comment>
<proteinExistence type="predicted"/>
<evidence type="ECO:0008006" key="3">
    <source>
        <dbReference type="Google" id="ProtNLM"/>
    </source>
</evidence>
<evidence type="ECO:0000313" key="1">
    <source>
        <dbReference type="EMBL" id="OGD68221.1"/>
    </source>
</evidence>
<sequence length="460" mass="53930">MRKTIFIVTFHAYIAKNILNTDIFKILSKNNNLRIVIFVNENKVDYFKNLYQSDNVIIEGLNPVILLNNKHHFFNRVSKYLIDSHYLHYKRVQKKDTNKNFLKYLRFIFETLVVKIFSNTPYLYKVFRYSYIKFGYQNLLGLYFKKYNPNVIFCTDVFDMSNTIFSQEAKRNNVLTIGMVRSWDNCYSKGLLKVVSDKFIVNNETIKDELIKKQFVGDTPIFIGGLPQFDRFLREERQLKEEFSKDIGVNLKNKKLIVFAPAGSILSDTDDQICEIIRDSIKNGKLLHNVHVHVRNHPNHPADLDRFKSDDNFTIETPGRSFGNDNLKEKELTKEEGKHLADTLYNADLIIWVATTLGIDAVVFDKPQIVINFDGFEKREYYHSVKKYHDEDHMKKMLDLGGATVVNNPEELIFWINQYLSNPSLNRDKRKLMAEQQLWKLDGKSGERIGNFLSEEIKNA</sequence>
<dbReference type="InterPro" id="IPR043148">
    <property type="entry name" value="TagF_C"/>
</dbReference>
<dbReference type="Pfam" id="PF04464">
    <property type="entry name" value="Glyphos_transf"/>
    <property type="match status" value="1"/>
</dbReference>
<dbReference type="GO" id="GO:0016020">
    <property type="term" value="C:membrane"/>
    <property type="evidence" value="ECO:0007669"/>
    <property type="project" value="InterPro"/>
</dbReference>
<dbReference type="EMBL" id="MFAB01000032">
    <property type="protein sequence ID" value="OGD68221.1"/>
    <property type="molecule type" value="Genomic_DNA"/>
</dbReference>
<dbReference type="Gene3D" id="3.40.50.12580">
    <property type="match status" value="1"/>
</dbReference>
<dbReference type="Proteomes" id="UP000176865">
    <property type="component" value="Unassembled WGS sequence"/>
</dbReference>
<protein>
    <recommendedName>
        <fullName evidence="3">UDP-N-acetylglucosamine 2-epimerase domain-containing protein</fullName>
    </recommendedName>
</protein>
<evidence type="ECO:0000313" key="2">
    <source>
        <dbReference type="Proteomes" id="UP000176865"/>
    </source>
</evidence>
<dbReference type="GO" id="GO:0047355">
    <property type="term" value="F:CDP-glycerol glycerophosphotransferase activity"/>
    <property type="evidence" value="ECO:0007669"/>
    <property type="project" value="InterPro"/>
</dbReference>
<dbReference type="SUPFAM" id="SSF53756">
    <property type="entry name" value="UDP-Glycosyltransferase/glycogen phosphorylase"/>
    <property type="match status" value="1"/>
</dbReference>
<dbReference type="STRING" id="1797579.A2996_02150"/>
<dbReference type="InterPro" id="IPR007554">
    <property type="entry name" value="Glycerophosphate_synth"/>
</dbReference>
<name>A0A1F5ELG8_9BACT</name>
<organism evidence="1 2">
    <name type="scientific">Candidatus Campbellbacteria bacterium RIFCSPLOWO2_01_FULL_34_15</name>
    <dbReference type="NCBI Taxonomy" id="1797579"/>
    <lineage>
        <taxon>Bacteria</taxon>
        <taxon>Candidatus Campbelliibacteriota</taxon>
    </lineage>
</organism>
<accession>A0A1F5ELG8</accession>
<dbReference type="AlphaFoldDB" id="A0A1F5ELG8"/>
<reference evidence="1 2" key="1">
    <citation type="journal article" date="2016" name="Nat. Commun.">
        <title>Thousands of microbial genomes shed light on interconnected biogeochemical processes in an aquifer system.</title>
        <authorList>
            <person name="Anantharaman K."/>
            <person name="Brown C.T."/>
            <person name="Hug L.A."/>
            <person name="Sharon I."/>
            <person name="Castelle C.J."/>
            <person name="Probst A.J."/>
            <person name="Thomas B.C."/>
            <person name="Singh A."/>
            <person name="Wilkins M.J."/>
            <person name="Karaoz U."/>
            <person name="Brodie E.L."/>
            <person name="Williams K.H."/>
            <person name="Hubbard S.S."/>
            <person name="Banfield J.F."/>
        </authorList>
    </citation>
    <scope>NUCLEOTIDE SEQUENCE [LARGE SCALE GENOMIC DNA]</scope>
</reference>
<gene>
    <name evidence="1" type="ORF">A2996_02150</name>
</gene>